<dbReference type="PANTHER" id="PTHR11599">
    <property type="entry name" value="PROTEASOME SUBUNIT ALPHA/BETA"/>
    <property type="match status" value="1"/>
</dbReference>
<gene>
    <name evidence="2" type="ORF">CWI36_0745p0020</name>
</gene>
<dbReference type="VEuPathDB" id="MicrosporidiaDB:CWI36_0745p0020"/>
<dbReference type="VEuPathDB" id="MicrosporidiaDB:CWI39_1505p0020"/>
<keyword evidence="3" id="KW-1185">Reference proteome</keyword>
<keyword evidence="1 2" id="KW-0647">Proteasome</keyword>
<dbReference type="Pfam" id="PF00227">
    <property type="entry name" value="Proteasome"/>
    <property type="match status" value="1"/>
</dbReference>
<sequence length="243" mass="27544">MSNILDFGPIYTSTGTILQINYAQKCADNGSTCIAIKTKQGIVLAVEKPITSPLYTNKENSRIKKFTDTCYTTYSGLLTDGFCIYNLVKKECYSYIEDVEKDISPAMVKKLLSSYLSFFTVYMGCRPSGCNFITVIVYNNEPFILGSQSSSLTSYYKAHAIGKGSARCKTELEKLDFQNMSVSQMIEHAVRIMYKSYDPLKDKEFDIEIIYAEEKDKYTFKEVDGNTLSEIVEKYKNLSVDDD</sequence>
<dbReference type="Proteomes" id="UP000291404">
    <property type="component" value="Unassembled WGS sequence"/>
</dbReference>
<dbReference type="InterPro" id="IPR050115">
    <property type="entry name" value="Proteasome_alpha"/>
</dbReference>
<dbReference type="GO" id="GO:0051603">
    <property type="term" value="P:proteolysis involved in protein catabolic process"/>
    <property type="evidence" value="ECO:0007669"/>
    <property type="project" value="InterPro"/>
</dbReference>
<dbReference type="GO" id="GO:0005839">
    <property type="term" value="C:proteasome core complex"/>
    <property type="evidence" value="ECO:0007669"/>
    <property type="project" value="InterPro"/>
</dbReference>
<organism evidence="2 3">
    <name type="scientific">Hamiltosporidium magnivora</name>
    <dbReference type="NCBI Taxonomy" id="148818"/>
    <lineage>
        <taxon>Eukaryota</taxon>
        <taxon>Fungi</taxon>
        <taxon>Fungi incertae sedis</taxon>
        <taxon>Microsporidia</taxon>
        <taxon>Dubosqiidae</taxon>
        <taxon>Hamiltosporidium</taxon>
    </lineage>
</organism>
<dbReference type="SUPFAM" id="SSF56235">
    <property type="entry name" value="N-terminal nucleophile aminohydrolases (Ntn hydrolases)"/>
    <property type="match status" value="1"/>
</dbReference>
<dbReference type="VEuPathDB" id="MicrosporidiaDB:CWI39_2005p0010"/>
<dbReference type="AlphaFoldDB" id="A0A4Q9L9Y6"/>
<comment type="caution">
    <text evidence="2">The sequence shown here is derived from an EMBL/GenBank/DDBJ whole genome shotgun (WGS) entry which is preliminary data.</text>
</comment>
<evidence type="ECO:0000313" key="3">
    <source>
        <dbReference type="Proteomes" id="UP000291404"/>
    </source>
</evidence>
<dbReference type="Gene3D" id="3.60.20.10">
    <property type="entry name" value="Glutamine Phosphoribosylpyrophosphate, subunit 1, domain 1"/>
    <property type="match status" value="1"/>
</dbReference>
<name>A0A4Q9L9Y6_9MICR</name>
<evidence type="ECO:0000313" key="2">
    <source>
        <dbReference type="EMBL" id="TBU04569.1"/>
    </source>
</evidence>
<dbReference type="STRING" id="148818.A0A4Q9L9Y6"/>
<evidence type="ECO:0000256" key="1">
    <source>
        <dbReference type="ARBA" id="ARBA00022942"/>
    </source>
</evidence>
<proteinExistence type="predicted"/>
<dbReference type="EMBL" id="PITI01000745">
    <property type="protein sequence ID" value="TBU04569.1"/>
    <property type="molecule type" value="Genomic_DNA"/>
</dbReference>
<reference evidence="2 3" key="1">
    <citation type="submission" date="2017-12" db="EMBL/GenBank/DDBJ databases">
        <authorList>
            <person name="Pombert J.-F."/>
            <person name="Haag K.L."/>
            <person name="Ebert D."/>
        </authorList>
    </citation>
    <scope>NUCLEOTIDE SEQUENCE [LARGE SCALE GENOMIC DNA]</scope>
    <source>
        <strain evidence="2">BE-OM-2</strain>
    </source>
</reference>
<accession>A0A4Q9L9Y6</accession>
<dbReference type="InterPro" id="IPR001353">
    <property type="entry name" value="Proteasome_sua/b"/>
</dbReference>
<protein>
    <submittedName>
        <fullName evidence="2">Putative subunit of proteasome</fullName>
    </submittedName>
</protein>
<dbReference type="InterPro" id="IPR029055">
    <property type="entry name" value="Ntn_hydrolases_N"/>
</dbReference>